<dbReference type="KEGG" id="psco:LY89DRAFT_738647"/>
<dbReference type="Proteomes" id="UP000070700">
    <property type="component" value="Unassembled WGS sequence"/>
</dbReference>
<dbReference type="InterPro" id="IPR008927">
    <property type="entry name" value="6-PGluconate_DH-like_C_sf"/>
</dbReference>
<dbReference type="SUPFAM" id="SSF51735">
    <property type="entry name" value="NAD(P)-binding Rossmann-fold domains"/>
    <property type="match status" value="1"/>
</dbReference>
<evidence type="ECO:0000313" key="3">
    <source>
        <dbReference type="EMBL" id="KUJ12021.1"/>
    </source>
</evidence>
<organism evidence="3 4">
    <name type="scientific">Mollisia scopiformis</name>
    <name type="common">Conifer needle endophyte fungus</name>
    <name type="synonym">Phialocephala scopiformis</name>
    <dbReference type="NCBI Taxonomy" id="149040"/>
    <lineage>
        <taxon>Eukaryota</taxon>
        <taxon>Fungi</taxon>
        <taxon>Dikarya</taxon>
        <taxon>Ascomycota</taxon>
        <taxon>Pezizomycotina</taxon>
        <taxon>Leotiomycetes</taxon>
        <taxon>Helotiales</taxon>
        <taxon>Mollisiaceae</taxon>
        <taxon>Mollisia</taxon>
    </lineage>
</organism>
<dbReference type="FunCoup" id="A0A194WVM3">
    <property type="interactions" value="44"/>
</dbReference>
<dbReference type="InParanoid" id="A0A194WVM3"/>
<reference evidence="3 4" key="1">
    <citation type="submission" date="2015-10" db="EMBL/GenBank/DDBJ databases">
        <title>Full genome of DAOMC 229536 Phialocephala scopiformis, a fungal endophyte of spruce producing the potent anti-insectan compound rugulosin.</title>
        <authorList>
            <consortium name="DOE Joint Genome Institute"/>
            <person name="Walker A.K."/>
            <person name="Frasz S.L."/>
            <person name="Seifert K.A."/>
            <person name="Miller J.D."/>
            <person name="Mondo S.J."/>
            <person name="Labutti K."/>
            <person name="Lipzen A."/>
            <person name="Dockter R."/>
            <person name="Kennedy M."/>
            <person name="Grigoriev I.V."/>
            <person name="Spatafora J.W."/>
        </authorList>
    </citation>
    <scope>NUCLEOTIDE SEQUENCE [LARGE SCALE GENOMIC DNA]</scope>
    <source>
        <strain evidence="3 4">CBS 120377</strain>
    </source>
</reference>
<dbReference type="SUPFAM" id="SSF48179">
    <property type="entry name" value="6-phosphogluconate dehydrogenase C-terminal domain-like"/>
    <property type="match status" value="1"/>
</dbReference>
<evidence type="ECO:0000313" key="4">
    <source>
        <dbReference type="Proteomes" id="UP000070700"/>
    </source>
</evidence>
<dbReference type="InterPro" id="IPR013752">
    <property type="entry name" value="KPA_reductase"/>
</dbReference>
<gene>
    <name evidence="3" type="ORF">LY89DRAFT_738647</name>
</gene>
<protein>
    <submittedName>
        <fullName evidence="3">6-phosphogluconate dehydrogenase C-terminal domain-like protein</fullName>
    </submittedName>
</protein>
<dbReference type="EMBL" id="KQ947425">
    <property type="protein sequence ID" value="KUJ12021.1"/>
    <property type="molecule type" value="Genomic_DNA"/>
</dbReference>
<sequence>MPAKANVLLIGGGSVGTMVAYNLETGGKATVTVVLRSNYDVKPTKVVNAVPRAETGVAPFDFIVVTTKNVPDIHPTLAQIISLAVTDNHTSIILVQNGLNIEKPLIAEFPNNTIISGVSLIGAQETQPGHEKSVLAARKFEELYKASNKVQCYYDQDVGFVRWRKLVYNACYNSTCAITRMNPGQMRLCQFPLDLLVRPLMQEILAIAKEAGHKLPDDCIEQLIKGGPINTMFKPSIQQDIEKGNFIEFENIVGEPLRKAERLGVAAPFLKVAYVILKVMQQKTKQDKGLLDSYLVPSFPLTPPEDTLICELGLTLQS</sequence>
<dbReference type="InterPro" id="IPR013332">
    <property type="entry name" value="KPR_N"/>
</dbReference>
<accession>A0A194WVM3</accession>
<dbReference type="Pfam" id="PF08546">
    <property type="entry name" value="ApbA_C"/>
    <property type="match status" value="1"/>
</dbReference>
<dbReference type="Pfam" id="PF02558">
    <property type="entry name" value="ApbA"/>
    <property type="match status" value="1"/>
</dbReference>
<dbReference type="InterPro" id="IPR036291">
    <property type="entry name" value="NAD(P)-bd_dom_sf"/>
</dbReference>
<dbReference type="OrthoDB" id="3609at2759"/>
<dbReference type="PANTHER" id="PTHR21708:SF30">
    <property type="entry name" value="2-DEHYDROPANTOATE 2-REDUCTASE-RELATED"/>
    <property type="match status" value="1"/>
</dbReference>
<feature type="domain" description="Ketopantoate reductase N-terminal" evidence="1">
    <location>
        <begin position="7"/>
        <end position="130"/>
    </location>
</feature>
<evidence type="ECO:0000259" key="2">
    <source>
        <dbReference type="Pfam" id="PF08546"/>
    </source>
</evidence>
<proteinExistence type="predicted"/>
<dbReference type="InterPro" id="IPR051402">
    <property type="entry name" value="KPR-Related"/>
</dbReference>
<dbReference type="GO" id="GO:0005737">
    <property type="term" value="C:cytoplasm"/>
    <property type="evidence" value="ECO:0007669"/>
    <property type="project" value="TreeGrafter"/>
</dbReference>
<dbReference type="Gene3D" id="3.40.50.720">
    <property type="entry name" value="NAD(P)-binding Rossmann-like Domain"/>
    <property type="match status" value="1"/>
</dbReference>
<keyword evidence="4" id="KW-1185">Reference proteome</keyword>
<dbReference type="GeneID" id="28830120"/>
<dbReference type="RefSeq" id="XP_018066376.1">
    <property type="nucleotide sequence ID" value="XM_018220394.1"/>
</dbReference>
<dbReference type="AlphaFoldDB" id="A0A194WVM3"/>
<dbReference type="InterPro" id="IPR013328">
    <property type="entry name" value="6PGD_dom2"/>
</dbReference>
<evidence type="ECO:0000259" key="1">
    <source>
        <dbReference type="Pfam" id="PF02558"/>
    </source>
</evidence>
<name>A0A194WVM3_MOLSC</name>
<dbReference type="Gene3D" id="1.10.1040.10">
    <property type="entry name" value="N-(1-d-carboxylethyl)-l-norvaline Dehydrogenase, domain 2"/>
    <property type="match status" value="1"/>
</dbReference>
<dbReference type="FunFam" id="1.10.1040.10:FF:000017">
    <property type="entry name" value="2-dehydropantoate 2-reductase"/>
    <property type="match status" value="1"/>
</dbReference>
<dbReference type="PANTHER" id="PTHR21708">
    <property type="entry name" value="PROBABLE 2-DEHYDROPANTOATE 2-REDUCTASE"/>
    <property type="match status" value="1"/>
</dbReference>
<feature type="domain" description="Ketopantoate reductase C-terminal" evidence="2">
    <location>
        <begin position="162"/>
        <end position="281"/>
    </location>
</feature>